<evidence type="ECO:0000313" key="1">
    <source>
        <dbReference type="EMBL" id="ROT43693.1"/>
    </source>
</evidence>
<reference evidence="1 2" key="1">
    <citation type="journal article" date="2018" name="Mol. Ecol.">
        <title>The obligate alkalophilic soda-lake fungus Sodiomyces alkalinus has shifted to a protein diet.</title>
        <authorList>
            <person name="Grum-Grzhimaylo A.A."/>
            <person name="Falkoski D.L."/>
            <person name="van den Heuvel J."/>
            <person name="Valero-Jimenez C.A."/>
            <person name="Min B."/>
            <person name="Choi I.G."/>
            <person name="Lipzen A."/>
            <person name="Daum C.G."/>
            <person name="Aanen D.K."/>
            <person name="Tsang A."/>
            <person name="Henrissat B."/>
            <person name="Bilanenko E.N."/>
            <person name="de Vries R.P."/>
            <person name="van Kan J.A.L."/>
            <person name="Grigoriev I.V."/>
            <person name="Debets A.J.M."/>
        </authorList>
    </citation>
    <scope>NUCLEOTIDE SEQUENCE [LARGE SCALE GENOMIC DNA]</scope>
    <source>
        <strain evidence="1 2">F11</strain>
    </source>
</reference>
<dbReference type="EMBL" id="ML119051">
    <property type="protein sequence ID" value="ROT43693.1"/>
    <property type="molecule type" value="Genomic_DNA"/>
</dbReference>
<proteinExistence type="predicted"/>
<keyword evidence="2" id="KW-1185">Reference proteome</keyword>
<protein>
    <submittedName>
        <fullName evidence="1">Uncharacterized protein</fullName>
    </submittedName>
</protein>
<name>A0A3N2QAA3_SODAK</name>
<organism evidence="1 2">
    <name type="scientific">Sodiomyces alkalinus (strain CBS 110278 / VKM F-3762 / F11)</name>
    <name type="common">Alkaliphilic filamentous fungus</name>
    <dbReference type="NCBI Taxonomy" id="1314773"/>
    <lineage>
        <taxon>Eukaryota</taxon>
        <taxon>Fungi</taxon>
        <taxon>Dikarya</taxon>
        <taxon>Ascomycota</taxon>
        <taxon>Pezizomycotina</taxon>
        <taxon>Sordariomycetes</taxon>
        <taxon>Hypocreomycetidae</taxon>
        <taxon>Glomerellales</taxon>
        <taxon>Plectosphaerellaceae</taxon>
        <taxon>Sodiomyces</taxon>
    </lineage>
</organism>
<dbReference type="AlphaFoldDB" id="A0A3N2QAA3"/>
<dbReference type="Proteomes" id="UP000272025">
    <property type="component" value="Unassembled WGS sequence"/>
</dbReference>
<accession>A0A3N2QAA3</accession>
<sequence length="170" mass="19305">MMGPPLFTLLLSLTSNPWTPTLFYSSHVLVFPRDSSVPPALTPGRIRFVSYRLIHPLSSLSLPLPVHLYSSLSLSLLFLLLKFPLRSLVSVVSSLARLSTLESSIRAYCLFLLSPHSPFSRIPRVNLFSLCSPREPWDSDFQNSFSTLVFHIFFCLNDPLVLLFLIFDLY</sequence>
<dbReference type="RefSeq" id="XP_028471499.1">
    <property type="nucleotide sequence ID" value="XM_028615379.1"/>
</dbReference>
<dbReference type="GeneID" id="39583856"/>
<gene>
    <name evidence="1" type="ORF">SODALDRAFT_44800</name>
</gene>
<evidence type="ECO:0000313" key="2">
    <source>
        <dbReference type="Proteomes" id="UP000272025"/>
    </source>
</evidence>